<evidence type="ECO:0000256" key="1">
    <source>
        <dbReference type="SAM" id="MobiDB-lite"/>
    </source>
</evidence>
<feature type="compositionally biased region" description="Low complexity" evidence="1">
    <location>
        <begin position="81"/>
        <end position="91"/>
    </location>
</feature>
<feature type="region of interest" description="Disordered" evidence="1">
    <location>
        <begin position="1"/>
        <end position="92"/>
    </location>
</feature>
<keyword evidence="3" id="KW-1185">Reference proteome</keyword>
<accession>A0A4C1SE17</accession>
<gene>
    <name evidence="2" type="ORF">EVAR_617_1</name>
</gene>
<evidence type="ECO:0000313" key="3">
    <source>
        <dbReference type="Proteomes" id="UP000299102"/>
    </source>
</evidence>
<protein>
    <submittedName>
        <fullName evidence="2">Uncharacterized protein</fullName>
    </submittedName>
</protein>
<dbReference type="EMBL" id="BGZK01000003">
    <property type="protein sequence ID" value="GBO99407.1"/>
    <property type="molecule type" value="Genomic_DNA"/>
</dbReference>
<organism evidence="2 3">
    <name type="scientific">Eumeta variegata</name>
    <name type="common">Bagworm moth</name>
    <name type="synonym">Eumeta japonica</name>
    <dbReference type="NCBI Taxonomy" id="151549"/>
    <lineage>
        <taxon>Eukaryota</taxon>
        <taxon>Metazoa</taxon>
        <taxon>Ecdysozoa</taxon>
        <taxon>Arthropoda</taxon>
        <taxon>Hexapoda</taxon>
        <taxon>Insecta</taxon>
        <taxon>Pterygota</taxon>
        <taxon>Neoptera</taxon>
        <taxon>Endopterygota</taxon>
        <taxon>Lepidoptera</taxon>
        <taxon>Glossata</taxon>
        <taxon>Ditrysia</taxon>
        <taxon>Tineoidea</taxon>
        <taxon>Psychidae</taxon>
        <taxon>Oiketicinae</taxon>
        <taxon>Eumeta</taxon>
    </lineage>
</organism>
<dbReference type="Proteomes" id="UP000299102">
    <property type="component" value="Unassembled WGS sequence"/>
</dbReference>
<feature type="compositionally biased region" description="Polar residues" evidence="1">
    <location>
        <begin position="43"/>
        <end position="55"/>
    </location>
</feature>
<dbReference type="OrthoDB" id="7507626at2759"/>
<dbReference type="AlphaFoldDB" id="A0A4C1SE17"/>
<name>A0A4C1SE17_EUMVA</name>
<evidence type="ECO:0000313" key="2">
    <source>
        <dbReference type="EMBL" id="GBO99407.1"/>
    </source>
</evidence>
<reference evidence="2 3" key="1">
    <citation type="journal article" date="2019" name="Commun. Biol.">
        <title>The bagworm genome reveals a unique fibroin gene that provides high tensile strength.</title>
        <authorList>
            <person name="Kono N."/>
            <person name="Nakamura H."/>
            <person name="Ohtoshi R."/>
            <person name="Tomita M."/>
            <person name="Numata K."/>
            <person name="Arakawa K."/>
        </authorList>
    </citation>
    <scope>NUCLEOTIDE SEQUENCE [LARGE SCALE GENOMIC DNA]</scope>
</reference>
<feature type="compositionally biased region" description="Acidic residues" evidence="1">
    <location>
        <begin position="16"/>
        <end position="30"/>
    </location>
</feature>
<proteinExistence type="predicted"/>
<comment type="caution">
    <text evidence="2">The sequence shown here is derived from an EMBL/GenBank/DDBJ whole genome shotgun (WGS) entry which is preliminary data.</text>
</comment>
<sequence>MYRRDQKIAQCFANASDEEQVGGSDSESELGEITQSDHDSVSEIDQSSPQSNELSNNEEDVSPRAIGKFLYTRYDDRNGPKQKWSKPSPSSTVRIRGHNIILNLPGVKSVAKSTHVRRNFLRKLSVQLVQNHQK</sequence>